<evidence type="ECO:0000259" key="1">
    <source>
        <dbReference type="Pfam" id="PF14594"/>
    </source>
</evidence>
<keyword evidence="3" id="KW-1185">Reference proteome</keyword>
<dbReference type="InterPro" id="IPR029432">
    <property type="entry name" value="Gp28/Gp37-like_dom"/>
</dbReference>
<dbReference type="RefSeq" id="WP_093171041.1">
    <property type="nucleotide sequence ID" value="NZ_FNCN01000012.1"/>
</dbReference>
<protein>
    <submittedName>
        <fullName evidence="2">Virus ReqiPepy6 Gp37-like protein</fullName>
    </submittedName>
</protein>
<name>A0A1G8AE48_9ACTN</name>
<evidence type="ECO:0000313" key="2">
    <source>
        <dbReference type="EMBL" id="SDH19179.1"/>
    </source>
</evidence>
<dbReference type="Proteomes" id="UP000198923">
    <property type="component" value="Unassembled WGS sequence"/>
</dbReference>
<dbReference type="OrthoDB" id="3622772at2"/>
<organism evidence="2 3">
    <name type="scientific">Sinosporangium album</name>
    <dbReference type="NCBI Taxonomy" id="504805"/>
    <lineage>
        <taxon>Bacteria</taxon>
        <taxon>Bacillati</taxon>
        <taxon>Actinomycetota</taxon>
        <taxon>Actinomycetes</taxon>
        <taxon>Streptosporangiales</taxon>
        <taxon>Streptosporangiaceae</taxon>
        <taxon>Sinosporangium</taxon>
    </lineage>
</organism>
<sequence>MRRFTIEVRNAQYRPVGVLERYTSLEAIARFCGVGTWTISVDAGGSDPVLEPGYGVIIWAEGVPEPILSGPVKTINRTWNAESPSGVYTYTGVSDEQWLHERVIFPLPTSPIGDQTLDRESGSISAAGGLRYLANVNIGPGALVERRHPYLVIDDVSFGSTISLSARFDVLGEYMARIAELSGLGFRVVQSGEGIRLRIFQPVNRATTAILSPDMGNIASYEYSITAPEYTWAAVGCQGEGRQRYLKGFEDAPGALDWNSLRPERFIDRRDIPIKRGVTGNPIDPEDNSAVAPAVIAELNQAGAEALLEGAAKASLSVTPLDTDGLRFGRDYALGDIVTVKIGSESIANVLREVKLTDTVESGARIEPVVGTPASDSAPRLYRTMKQLQAALKKLESRR</sequence>
<dbReference type="Pfam" id="PF14594">
    <property type="entry name" value="Sipho_Gp37"/>
    <property type="match status" value="1"/>
</dbReference>
<feature type="domain" description="Gp28/Gp37-like" evidence="1">
    <location>
        <begin position="5"/>
        <end position="372"/>
    </location>
</feature>
<dbReference type="STRING" id="504805.SAMN05421505_112117"/>
<proteinExistence type="predicted"/>
<dbReference type="AlphaFoldDB" id="A0A1G8AE48"/>
<gene>
    <name evidence="2" type="ORF">SAMN05421505_112117</name>
</gene>
<evidence type="ECO:0000313" key="3">
    <source>
        <dbReference type="Proteomes" id="UP000198923"/>
    </source>
</evidence>
<dbReference type="EMBL" id="FNCN01000012">
    <property type="protein sequence ID" value="SDH19179.1"/>
    <property type="molecule type" value="Genomic_DNA"/>
</dbReference>
<accession>A0A1G8AE48</accession>
<reference evidence="2 3" key="1">
    <citation type="submission" date="2016-10" db="EMBL/GenBank/DDBJ databases">
        <authorList>
            <person name="de Groot N.N."/>
        </authorList>
    </citation>
    <scope>NUCLEOTIDE SEQUENCE [LARGE SCALE GENOMIC DNA]</scope>
    <source>
        <strain evidence="2 3">CPCC 201354</strain>
    </source>
</reference>